<accession>A0ABT2H1D7</accession>
<dbReference type="Proteomes" id="UP001165586">
    <property type="component" value="Unassembled WGS sequence"/>
</dbReference>
<evidence type="ECO:0000256" key="2">
    <source>
        <dbReference type="SAM" id="Phobius"/>
    </source>
</evidence>
<evidence type="ECO:0000313" key="4">
    <source>
        <dbReference type="Proteomes" id="UP001165586"/>
    </source>
</evidence>
<reference evidence="3" key="1">
    <citation type="submission" date="2022-08" db="EMBL/GenBank/DDBJ databases">
        <authorList>
            <person name="Deng Y."/>
            <person name="Han X.-F."/>
            <person name="Zhang Y.-Q."/>
        </authorList>
    </citation>
    <scope>NUCLEOTIDE SEQUENCE</scope>
    <source>
        <strain evidence="3">CPCC 203386</strain>
    </source>
</reference>
<dbReference type="RefSeq" id="WP_259538563.1">
    <property type="nucleotide sequence ID" value="NZ_JANLCJ010000002.1"/>
</dbReference>
<sequence length="550" mass="57102">MSERRYNSNPVSNFMAWLGGARLDVLADAPGDRARFVAMGGVILSTAFLSAVSATFALVMAVGAPIAVAVIVGVFWGVIILNLDRLLIIGMAKQKGVWRNIALALPRVALALIIGTVISTPLTLQIFSAEINSEIQVMQAEEKAAFEQQIASDPRFAAIPDLQDSIAANQAIVDEGLQTDLGSDPNYAAAVAATAAAQTAYDAAQAAYLAEIDGTGGTGIRGDGAVTQSKLVAMQAAEARLTAAQDAEAAAKTAAEATLETSAQSRLDAAKEQLAADKQTLATAQDQRATEQAAYESAVDNSAGLLSRLQALFRLGETNALLNVAHIMIALLFICIELLPVIVKVLSNLGVPTAYDRIIDVREDGEVSGGAIWAAQRAKAIEVEAGVQVAVAEDRAARQLKFGKKVNKAVLEQQEAVIARALEVWGGYASERASARMEEWESSLEASETATGVGRVPAGLAASRDAAVTEPIAGLPGSRGPRAGTSDTDATDELAALFGTPDDAADAVATDSGAGSSAGSTGAPRVPARPVPRNSDREAFLRRAGLPDQF</sequence>
<dbReference type="Pfam" id="PF14362">
    <property type="entry name" value="DUF4407"/>
    <property type="match status" value="1"/>
</dbReference>
<protein>
    <submittedName>
        <fullName evidence="3">DUF4407 domain-containing protein</fullName>
    </submittedName>
</protein>
<organism evidence="3 4">
    <name type="scientific">Herbiconiux daphne</name>
    <dbReference type="NCBI Taxonomy" id="2970914"/>
    <lineage>
        <taxon>Bacteria</taxon>
        <taxon>Bacillati</taxon>
        <taxon>Actinomycetota</taxon>
        <taxon>Actinomycetes</taxon>
        <taxon>Micrococcales</taxon>
        <taxon>Microbacteriaceae</taxon>
        <taxon>Herbiconiux</taxon>
    </lineage>
</organism>
<keyword evidence="2" id="KW-0812">Transmembrane</keyword>
<keyword evidence="2" id="KW-1133">Transmembrane helix</keyword>
<feature type="transmembrane region" description="Helical" evidence="2">
    <location>
        <begin position="36"/>
        <end position="58"/>
    </location>
</feature>
<dbReference type="SUPFAM" id="SSF56954">
    <property type="entry name" value="Outer membrane efflux proteins (OEP)"/>
    <property type="match status" value="1"/>
</dbReference>
<feature type="transmembrane region" description="Helical" evidence="2">
    <location>
        <begin position="104"/>
        <end position="127"/>
    </location>
</feature>
<name>A0ABT2H1D7_9MICO</name>
<keyword evidence="2" id="KW-0472">Membrane</keyword>
<comment type="caution">
    <text evidence="3">The sequence shown here is derived from an EMBL/GenBank/DDBJ whole genome shotgun (WGS) entry which is preliminary data.</text>
</comment>
<feature type="transmembrane region" description="Helical" evidence="2">
    <location>
        <begin position="64"/>
        <end position="83"/>
    </location>
</feature>
<keyword evidence="4" id="KW-1185">Reference proteome</keyword>
<gene>
    <name evidence="3" type="ORF">N1032_08350</name>
</gene>
<proteinExistence type="predicted"/>
<evidence type="ECO:0000313" key="3">
    <source>
        <dbReference type="EMBL" id="MCS5733748.1"/>
    </source>
</evidence>
<feature type="compositionally biased region" description="Low complexity" evidence="1">
    <location>
        <begin position="506"/>
        <end position="533"/>
    </location>
</feature>
<dbReference type="InterPro" id="IPR025519">
    <property type="entry name" value="DUF4407"/>
</dbReference>
<dbReference type="EMBL" id="JANLCJ010000002">
    <property type="protein sequence ID" value="MCS5733748.1"/>
    <property type="molecule type" value="Genomic_DNA"/>
</dbReference>
<feature type="region of interest" description="Disordered" evidence="1">
    <location>
        <begin position="505"/>
        <end position="550"/>
    </location>
</feature>
<evidence type="ECO:0000256" key="1">
    <source>
        <dbReference type="SAM" id="MobiDB-lite"/>
    </source>
</evidence>